<dbReference type="Gene3D" id="3.30.450.20">
    <property type="entry name" value="PAS domain"/>
    <property type="match status" value="3"/>
</dbReference>
<feature type="domain" description="CHASE" evidence="17">
    <location>
        <begin position="66"/>
        <end position="278"/>
    </location>
</feature>
<dbReference type="InterPro" id="IPR004358">
    <property type="entry name" value="Sig_transdc_His_kin-like_C"/>
</dbReference>
<dbReference type="InterPro" id="IPR011006">
    <property type="entry name" value="CheY-like_superfamily"/>
</dbReference>
<sequence length="1066" mass="117883">MRRPEFILFLGCLAITFGVFLYSSRSNDAAADRAFDRIAEESLQSLDARMHTYLQSLNGIAAFMNASDEVTASDFAHYVDTLEIDSFLPGINGIGFVAPVARGTEEAFIEKVTALGIEDFRIHPDTGNAEKMVIQYIYPQGPNAEAVGLDISFNEDRRRAALRARETREPKLTPRILLVQDKTRQPGFLLLRPVFAADNSPAQETAGFIGWVYAPFVGANLLSGLTPAQGESYDIQVYDGLTTAPESRIFDSTPEGIATGHHSITQTIERFGRPWTVVHVSTASFDRATHSAVPEILLVSGILLAILFFVAFRSLRQRSAALSELAVLRERQIDAHEEENRAVIENAVTPIFLLDSNDRVLFANQAALVCFGYGHEALKGMEFGELVTDLVEDHDHEQVNAAGKTCFGQDLKLDLQRNNWTTHTGERRVTAIVRDLTSELAVQDELARNKALYDLALEGAQIGVFDIDLRTGKSEVSDTWRRILGMADFERLPDPQGEFLKRVHPDDLPLLTQTDQACISGQQQRSVTEYRLKIGTGEWRWMRSDAVVTERDENGTALRMVGTQTDVTDIVHASNALETSERRFRQVLAAAPVGMAILGEGGVFNSVNSALCTLCGYSEEELLSNTKLGDLMPEGDLQKLYGEVRGLVDSHSSQNYQAEYRITHKLGYERWGLFNVSWTYDKNARGYVFIVQINDITDQKKLEHIKSEFVSTVSHELRTPLTSIKGALGLIDTTDNSRFLPAHIRLIDIARSNADRLSHIVNDILDLEKISSGEVQFDFHDVDLNKVITDSVNEMSPFAITHNNTLGLQLPDKPLTVRVDESRTRQVLANLISNACKYSDAESEVQIRAERLGDRAIVFIQNTGPGVPENFRPRIFQAFSQADGSDTRAKGGTGLGLNITRQIIKRQGGTIGFESIPNGVTVFWFTCPIAEAQTAQTPATPDAEAEERDTKLRVLHIEDDIDFAEVIRTGLDSVAEVTNVTNLAQARQMIGQDELDVVILDWSLPDGDARSLLEDITRLHPAAKIISLSADSNREPDPRVGINLVKSRSGISSVVNSITGTTARAS</sequence>
<evidence type="ECO:0000256" key="11">
    <source>
        <dbReference type="PROSITE-ProRule" id="PRU00169"/>
    </source>
</evidence>
<dbReference type="SMART" id="SM00086">
    <property type="entry name" value="PAC"/>
    <property type="match status" value="2"/>
</dbReference>
<evidence type="ECO:0000259" key="14">
    <source>
        <dbReference type="PROSITE" id="PS50110"/>
    </source>
</evidence>
<feature type="transmembrane region" description="Helical" evidence="12">
    <location>
        <begin position="296"/>
        <end position="315"/>
    </location>
</feature>
<keyword evidence="5" id="KW-0808">Transferase</keyword>
<dbReference type="RefSeq" id="WP_271688525.1">
    <property type="nucleotide sequence ID" value="NZ_CP116423.1"/>
</dbReference>
<evidence type="ECO:0000256" key="6">
    <source>
        <dbReference type="ARBA" id="ARBA00022692"/>
    </source>
</evidence>
<dbReference type="SMART" id="SM00091">
    <property type="entry name" value="PAS"/>
    <property type="match status" value="3"/>
</dbReference>
<dbReference type="InterPro" id="IPR001610">
    <property type="entry name" value="PAC"/>
</dbReference>
<accession>A0AAX3LNN3</accession>
<dbReference type="PANTHER" id="PTHR43047:SF72">
    <property type="entry name" value="OSMOSENSING HISTIDINE PROTEIN KINASE SLN1"/>
    <property type="match status" value="1"/>
</dbReference>
<gene>
    <name evidence="18" type="ORF">PL336_15745</name>
</gene>
<dbReference type="Pfam" id="PF03924">
    <property type="entry name" value="CHASE"/>
    <property type="match status" value="1"/>
</dbReference>
<dbReference type="EC" id="2.7.13.3" evidence="3"/>
<name>A0AAX3LNN3_9RHOB</name>
<keyword evidence="6 12" id="KW-0812">Transmembrane</keyword>
<dbReference type="Gene3D" id="3.40.50.2300">
    <property type="match status" value="1"/>
</dbReference>
<dbReference type="NCBIfam" id="TIGR00229">
    <property type="entry name" value="sensory_box"/>
    <property type="match status" value="2"/>
</dbReference>
<feature type="domain" description="PAC" evidence="16">
    <location>
        <begin position="526"/>
        <end position="579"/>
    </location>
</feature>
<dbReference type="InterPro" id="IPR036890">
    <property type="entry name" value="HATPase_C_sf"/>
</dbReference>
<dbReference type="Gene3D" id="1.10.287.130">
    <property type="match status" value="1"/>
</dbReference>
<dbReference type="Pfam" id="PF00512">
    <property type="entry name" value="HisKA"/>
    <property type="match status" value="1"/>
</dbReference>
<dbReference type="PROSITE" id="PS50112">
    <property type="entry name" value="PAS"/>
    <property type="match status" value="2"/>
</dbReference>
<evidence type="ECO:0000256" key="2">
    <source>
        <dbReference type="ARBA" id="ARBA00004370"/>
    </source>
</evidence>
<proteinExistence type="predicted"/>
<dbReference type="InterPro" id="IPR006189">
    <property type="entry name" value="CHASE_dom"/>
</dbReference>
<dbReference type="Proteomes" id="UP001210770">
    <property type="component" value="Chromosome"/>
</dbReference>
<dbReference type="Gene3D" id="3.30.565.10">
    <property type="entry name" value="Histidine kinase-like ATPase, C-terminal domain"/>
    <property type="match status" value="1"/>
</dbReference>
<dbReference type="PROSITE" id="PS50839">
    <property type="entry name" value="CHASE"/>
    <property type="match status" value="1"/>
</dbReference>
<dbReference type="SMART" id="SM00387">
    <property type="entry name" value="HATPase_c"/>
    <property type="match status" value="1"/>
</dbReference>
<comment type="catalytic activity">
    <reaction evidence="1">
        <text>ATP + protein L-histidine = ADP + protein N-phospho-L-histidine.</text>
        <dbReference type="EC" id="2.7.13.3"/>
    </reaction>
</comment>
<dbReference type="GO" id="GO:0005886">
    <property type="term" value="C:plasma membrane"/>
    <property type="evidence" value="ECO:0007669"/>
    <property type="project" value="TreeGrafter"/>
</dbReference>
<dbReference type="FunFam" id="1.10.287.130:FF:000001">
    <property type="entry name" value="Two-component sensor histidine kinase"/>
    <property type="match status" value="1"/>
</dbReference>
<dbReference type="Pfam" id="PF02518">
    <property type="entry name" value="HATPase_c"/>
    <property type="match status" value="1"/>
</dbReference>
<dbReference type="InterPro" id="IPR013767">
    <property type="entry name" value="PAS_fold"/>
</dbReference>
<dbReference type="Gene3D" id="3.30.450.350">
    <property type="entry name" value="CHASE domain"/>
    <property type="match status" value="1"/>
</dbReference>
<dbReference type="PROSITE" id="PS50109">
    <property type="entry name" value="HIS_KIN"/>
    <property type="match status" value="1"/>
</dbReference>
<dbReference type="CDD" id="cd00130">
    <property type="entry name" value="PAS"/>
    <property type="match status" value="2"/>
</dbReference>
<dbReference type="InterPro" id="IPR003661">
    <property type="entry name" value="HisK_dim/P_dom"/>
</dbReference>
<dbReference type="PRINTS" id="PR00344">
    <property type="entry name" value="BCTRLSENSOR"/>
</dbReference>
<evidence type="ECO:0000313" key="18">
    <source>
        <dbReference type="EMBL" id="WCE70221.1"/>
    </source>
</evidence>
<dbReference type="InterPro" id="IPR005467">
    <property type="entry name" value="His_kinase_dom"/>
</dbReference>
<dbReference type="InterPro" id="IPR001789">
    <property type="entry name" value="Sig_transdc_resp-reg_receiver"/>
</dbReference>
<feature type="domain" description="PAS" evidence="15">
    <location>
        <begin position="580"/>
        <end position="651"/>
    </location>
</feature>
<keyword evidence="8 12" id="KW-1133">Transmembrane helix</keyword>
<evidence type="ECO:0000313" key="19">
    <source>
        <dbReference type="Proteomes" id="UP001210770"/>
    </source>
</evidence>
<dbReference type="InterPro" id="IPR000014">
    <property type="entry name" value="PAS"/>
</dbReference>
<dbReference type="CDD" id="cd00156">
    <property type="entry name" value="REC"/>
    <property type="match status" value="1"/>
</dbReference>
<evidence type="ECO:0000256" key="3">
    <source>
        <dbReference type="ARBA" id="ARBA00012438"/>
    </source>
</evidence>
<dbReference type="CDD" id="cd00082">
    <property type="entry name" value="HisKA"/>
    <property type="match status" value="1"/>
</dbReference>
<dbReference type="Pfam" id="PF00989">
    <property type="entry name" value="PAS"/>
    <property type="match status" value="1"/>
</dbReference>
<reference evidence="18" key="1">
    <citation type="submission" date="2023-01" db="EMBL/GenBank/DDBJ databases">
        <title>Comparative genomic analysis of cold water coral derived Sulfitobacter faviae: insights into their metabolism and habitat adaptation.</title>
        <authorList>
            <person name="Guo Y."/>
            <person name="Lin S."/>
            <person name="Huang Z."/>
            <person name="Tang K."/>
            <person name="Wang X."/>
        </authorList>
    </citation>
    <scope>NUCLEOTIDE SEQUENCE</scope>
    <source>
        <strain evidence="18">SCSIO W_1865</strain>
    </source>
</reference>
<organism evidence="18 19">
    <name type="scientific">Sulfitobacter faviae</name>
    <dbReference type="NCBI Taxonomy" id="1775881"/>
    <lineage>
        <taxon>Bacteria</taxon>
        <taxon>Pseudomonadati</taxon>
        <taxon>Pseudomonadota</taxon>
        <taxon>Alphaproteobacteria</taxon>
        <taxon>Rhodobacterales</taxon>
        <taxon>Roseobacteraceae</taxon>
        <taxon>Sulfitobacter</taxon>
    </lineage>
</organism>
<dbReference type="Pfam" id="PF13188">
    <property type="entry name" value="PAS_8"/>
    <property type="match status" value="1"/>
</dbReference>
<evidence type="ECO:0000259" key="17">
    <source>
        <dbReference type="PROSITE" id="PS50839"/>
    </source>
</evidence>
<dbReference type="PROSITE" id="PS50113">
    <property type="entry name" value="PAC"/>
    <property type="match status" value="2"/>
</dbReference>
<evidence type="ECO:0000256" key="1">
    <source>
        <dbReference type="ARBA" id="ARBA00000085"/>
    </source>
</evidence>
<feature type="domain" description="PAS" evidence="15">
    <location>
        <begin position="336"/>
        <end position="418"/>
    </location>
</feature>
<dbReference type="GO" id="GO:0009927">
    <property type="term" value="F:histidine phosphotransfer kinase activity"/>
    <property type="evidence" value="ECO:0007669"/>
    <property type="project" value="TreeGrafter"/>
</dbReference>
<evidence type="ECO:0000256" key="8">
    <source>
        <dbReference type="ARBA" id="ARBA00022989"/>
    </source>
</evidence>
<evidence type="ECO:0000259" key="15">
    <source>
        <dbReference type="PROSITE" id="PS50112"/>
    </source>
</evidence>
<dbReference type="SUPFAM" id="SSF47384">
    <property type="entry name" value="Homodimeric domain of signal transducing histidine kinase"/>
    <property type="match status" value="1"/>
</dbReference>
<protein>
    <recommendedName>
        <fullName evidence="3">histidine kinase</fullName>
        <ecNumber evidence="3">2.7.13.3</ecNumber>
    </recommendedName>
</protein>
<dbReference type="SUPFAM" id="SSF52172">
    <property type="entry name" value="CheY-like"/>
    <property type="match status" value="1"/>
</dbReference>
<evidence type="ECO:0000256" key="7">
    <source>
        <dbReference type="ARBA" id="ARBA00022777"/>
    </source>
</evidence>
<dbReference type="FunFam" id="3.30.565.10:FF:000006">
    <property type="entry name" value="Sensor histidine kinase WalK"/>
    <property type="match status" value="1"/>
</dbReference>
<feature type="modified residue" description="4-aspartylphosphate" evidence="11">
    <location>
        <position position="1001"/>
    </location>
</feature>
<evidence type="ECO:0000256" key="9">
    <source>
        <dbReference type="ARBA" id="ARBA00023012"/>
    </source>
</evidence>
<dbReference type="InterPro" id="IPR013655">
    <property type="entry name" value="PAS_fold_3"/>
</dbReference>
<dbReference type="SUPFAM" id="SSF55874">
    <property type="entry name" value="ATPase domain of HSP90 chaperone/DNA topoisomerase II/histidine kinase"/>
    <property type="match status" value="1"/>
</dbReference>
<dbReference type="EMBL" id="CP116423">
    <property type="protein sequence ID" value="WCE70221.1"/>
    <property type="molecule type" value="Genomic_DNA"/>
</dbReference>
<dbReference type="Pfam" id="PF00072">
    <property type="entry name" value="Response_reg"/>
    <property type="match status" value="1"/>
</dbReference>
<dbReference type="PANTHER" id="PTHR43047">
    <property type="entry name" value="TWO-COMPONENT HISTIDINE PROTEIN KINASE"/>
    <property type="match status" value="1"/>
</dbReference>
<evidence type="ECO:0000256" key="4">
    <source>
        <dbReference type="ARBA" id="ARBA00022553"/>
    </source>
</evidence>
<feature type="domain" description="PAC" evidence="16">
    <location>
        <begin position="656"/>
        <end position="708"/>
    </location>
</feature>
<dbReference type="InterPro" id="IPR003594">
    <property type="entry name" value="HATPase_dom"/>
</dbReference>
<feature type="domain" description="Response regulatory" evidence="14">
    <location>
        <begin position="953"/>
        <end position="1066"/>
    </location>
</feature>
<evidence type="ECO:0000256" key="5">
    <source>
        <dbReference type="ARBA" id="ARBA00022679"/>
    </source>
</evidence>
<keyword evidence="4 11" id="KW-0597">Phosphoprotein</keyword>
<dbReference type="InterPro" id="IPR000700">
    <property type="entry name" value="PAS-assoc_C"/>
</dbReference>
<dbReference type="AlphaFoldDB" id="A0AAX3LNN3"/>
<evidence type="ECO:0000256" key="10">
    <source>
        <dbReference type="ARBA" id="ARBA00023136"/>
    </source>
</evidence>
<feature type="domain" description="Histidine kinase" evidence="13">
    <location>
        <begin position="712"/>
        <end position="931"/>
    </location>
</feature>
<dbReference type="InterPro" id="IPR042240">
    <property type="entry name" value="CHASE_sf"/>
</dbReference>
<dbReference type="GO" id="GO:0006355">
    <property type="term" value="P:regulation of DNA-templated transcription"/>
    <property type="evidence" value="ECO:0007669"/>
    <property type="project" value="InterPro"/>
</dbReference>
<evidence type="ECO:0000256" key="12">
    <source>
        <dbReference type="SAM" id="Phobius"/>
    </source>
</evidence>
<keyword evidence="9" id="KW-0902">Two-component regulatory system</keyword>
<dbReference type="SMART" id="SM00388">
    <property type="entry name" value="HisKA"/>
    <property type="match status" value="1"/>
</dbReference>
<dbReference type="Pfam" id="PF08447">
    <property type="entry name" value="PAS_3"/>
    <property type="match status" value="1"/>
</dbReference>
<dbReference type="InterPro" id="IPR035965">
    <property type="entry name" value="PAS-like_dom_sf"/>
</dbReference>
<evidence type="ECO:0000259" key="16">
    <source>
        <dbReference type="PROSITE" id="PS50113"/>
    </source>
</evidence>
<evidence type="ECO:0000259" key="13">
    <source>
        <dbReference type="PROSITE" id="PS50109"/>
    </source>
</evidence>
<dbReference type="PROSITE" id="PS50110">
    <property type="entry name" value="RESPONSE_REGULATORY"/>
    <property type="match status" value="1"/>
</dbReference>
<keyword evidence="10 12" id="KW-0472">Membrane</keyword>
<dbReference type="GO" id="GO:0000155">
    <property type="term" value="F:phosphorelay sensor kinase activity"/>
    <property type="evidence" value="ECO:0007669"/>
    <property type="project" value="InterPro"/>
</dbReference>
<dbReference type="SMART" id="SM01079">
    <property type="entry name" value="CHASE"/>
    <property type="match status" value="1"/>
</dbReference>
<comment type="subcellular location">
    <subcellularLocation>
        <location evidence="2">Membrane</location>
    </subcellularLocation>
</comment>
<dbReference type="InterPro" id="IPR036097">
    <property type="entry name" value="HisK_dim/P_sf"/>
</dbReference>
<dbReference type="SUPFAM" id="SSF55785">
    <property type="entry name" value="PYP-like sensor domain (PAS domain)"/>
    <property type="match status" value="3"/>
</dbReference>
<keyword evidence="7" id="KW-0418">Kinase</keyword>